<gene>
    <name evidence="2" type="ORF">AVDCRST_MAG63-1597</name>
</gene>
<proteinExistence type="predicted"/>
<organism evidence="2">
    <name type="scientific">uncultured Armatimonadetes bacterium</name>
    <dbReference type="NCBI Taxonomy" id="157466"/>
    <lineage>
        <taxon>Bacteria</taxon>
        <taxon>Bacillati</taxon>
        <taxon>Armatimonadota</taxon>
        <taxon>environmental samples</taxon>
    </lineage>
</organism>
<reference evidence="2" key="1">
    <citation type="submission" date="2020-02" db="EMBL/GenBank/DDBJ databases">
        <authorList>
            <person name="Meier V. D."/>
        </authorList>
    </citation>
    <scope>NUCLEOTIDE SEQUENCE</scope>
    <source>
        <strain evidence="2">AVDCRST_MAG63</strain>
    </source>
</reference>
<dbReference type="AlphaFoldDB" id="A0A6J4I760"/>
<accession>A0A6J4I760</accession>
<feature type="region of interest" description="Disordered" evidence="1">
    <location>
        <begin position="1"/>
        <end position="37"/>
    </location>
</feature>
<evidence type="ECO:0000256" key="1">
    <source>
        <dbReference type="SAM" id="MobiDB-lite"/>
    </source>
</evidence>
<name>A0A6J4I760_9BACT</name>
<evidence type="ECO:0000313" key="2">
    <source>
        <dbReference type="EMBL" id="CAA9244549.1"/>
    </source>
</evidence>
<protein>
    <submittedName>
        <fullName evidence="2">Uncharacterized protein</fullName>
    </submittedName>
</protein>
<sequence>MNTTLVAPMISATETLPGKEGREASPPGLSHFGPLSL</sequence>
<dbReference type="EMBL" id="CADCTO010000206">
    <property type="protein sequence ID" value="CAA9244549.1"/>
    <property type="molecule type" value="Genomic_DNA"/>
</dbReference>